<dbReference type="STRING" id="336988.NT96_02440"/>
<accession>G9WGK5</accession>
<sequence length="97" mass="11517">MLLKFDNNFLKDTVYVSFLYTIKSMQSLFQFMFTLVCVYISFWSLQNVEFEKIVLHSARRQILILRAFLAIVIGYFVANFFLTMGNLIISFSQSFQR</sequence>
<evidence type="ECO:0000313" key="3">
    <source>
        <dbReference type="Proteomes" id="UP000004959"/>
    </source>
</evidence>
<evidence type="ECO:0000256" key="1">
    <source>
        <dbReference type="SAM" id="Phobius"/>
    </source>
</evidence>
<name>G9WGK5_9LACO</name>
<dbReference type="EMBL" id="AFVZ01000001">
    <property type="protein sequence ID" value="EHN59832.1"/>
    <property type="molecule type" value="Genomic_DNA"/>
</dbReference>
<dbReference type="AlphaFoldDB" id="G9WGK5"/>
<keyword evidence="1" id="KW-0472">Membrane</keyword>
<feature type="transmembrane region" description="Helical" evidence="1">
    <location>
        <begin position="63"/>
        <end position="89"/>
    </location>
</feature>
<dbReference type="eggNOG" id="COG4836">
    <property type="taxonomic scope" value="Bacteria"/>
</dbReference>
<proteinExistence type="predicted"/>
<protein>
    <recommendedName>
        <fullName evidence="4">DUF1146 domain-containing protein</fullName>
    </recommendedName>
</protein>
<organism evidence="2 3">
    <name type="scientific">Oenococcus kitaharae DSM 17330</name>
    <dbReference type="NCBI Taxonomy" id="1045004"/>
    <lineage>
        <taxon>Bacteria</taxon>
        <taxon>Bacillati</taxon>
        <taxon>Bacillota</taxon>
        <taxon>Bacilli</taxon>
        <taxon>Lactobacillales</taxon>
        <taxon>Lactobacillaceae</taxon>
        <taxon>Oenococcus</taxon>
    </lineage>
</organism>
<keyword evidence="1" id="KW-0812">Transmembrane</keyword>
<evidence type="ECO:0008006" key="4">
    <source>
        <dbReference type="Google" id="ProtNLM"/>
    </source>
</evidence>
<dbReference type="Pfam" id="PF06612">
    <property type="entry name" value="DUF1146"/>
    <property type="match status" value="1"/>
</dbReference>
<evidence type="ECO:0000313" key="2">
    <source>
        <dbReference type="EMBL" id="EHN59832.1"/>
    </source>
</evidence>
<keyword evidence="3" id="KW-1185">Reference proteome</keyword>
<reference evidence="2 3" key="1">
    <citation type="journal article" date="2012" name="PLoS ONE">
        <title>Functional divergence in the genus oenococcus as predicted by genome sequencing of the newly-described species, Oenococcus kitaharae.</title>
        <authorList>
            <person name="Borneman A.R."/>
            <person name="McCarthy J.M."/>
            <person name="Chambers P.J."/>
            <person name="Bartowsky E.J."/>
        </authorList>
    </citation>
    <scope>NUCLEOTIDE SEQUENCE [LARGE SCALE GENOMIC DNA]</scope>
    <source>
        <strain evidence="3">DSM17330</strain>
    </source>
</reference>
<comment type="caution">
    <text evidence="2">The sequence shown here is derived from an EMBL/GenBank/DDBJ whole genome shotgun (WGS) entry which is preliminary data.</text>
</comment>
<dbReference type="PATRIC" id="fig|1045004.4.peg.1731"/>
<feature type="transmembrane region" description="Helical" evidence="1">
    <location>
        <begin position="20"/>
        <end position="42"/>
    </location>
</feature>
<dbReference type="InterPro" id="IPR009526">
    <property type="entry name" value="DUF1146"/>
</dbReference>
<dbReference type="Proteomes" id="UP000004959">
    <property type="component" value="Chromosome"/>
</dbReference>
<keyword evidence="1" id="KW-1133">Transmembrane helix</keyword>
<dbReference type="HOGENOM" id="CLU_183002_0_0_9"/>
<gene>
    <name evidence="2" type="ORF">OKIT_1759</name>
</gene>